<evidence type="ECO:0000256" key="1">
    <source>
        <dbReference type="SAM" id="MobiDB-lite"/>
    </source>
</evidence>
<proteinExistence type="predicted"/>
<reference evidence="3" key="1">
    <citation type="journal article" date="2020" name="Stud. Mycol.">
        <title>101 Dothideomycetes genomes: A test case for predicting lifestyles and emergence of pathogens.</title>
        <authorList>
            <person name="Haridas S."/>
            <person name="Albert R."/>
            <person name="Binder M."/>
            <person name="Bloem J."/>
            <person name="LaButti K."/>
            <person name="Salamov A."/>
            <person name="Andreopoulos B."/>
            <person name="Baker S."/>
            <person name="Barry K."/>
            <person name="Bills G."/>
            <person name="Bluhm B."/>
            <person name="Cannon C."/>
            <person name="Castanera R."/>
            <person name="Culley D."/>
            <person name="Daum C."/>
            <person name="Ezra D."/>
            <person name="Gonzalez J."/>
            <person name="Henrissat B."/>
            <person name="Kuo A."/>
            <person name="Liang C."/>
            <person name="Lipzen A."/>
            <person name="Lutzoni F."/>
            <person name="Magnuson J."/>
            <person name="Mondo S."/>
            <person name="Nolan M."/>
            <person name="Ohm R."/>
            <person name="Pangilinan J."/>
            <person name="Park H.-J."/>
            <person name="Ramirez L."/>
            <person name="Alfaro M."/>
            <person name="Sun H."/>
            <person name="Tritt A."/>
            <person name="Yoshinaga Y."/>
            <person name="Zwiers L.-H."/>
            <person name="Turgeon B."/>
            <person name="Goodwin S."/>
            <person name="Spatafora J."/>
            <person name="Crous P."/>
            <person name="Grigoriev I."/>
        </authorList>
    </citation>
    <scope>NUCLEOTIDE SEQUENCE [LARGE SCALE GENOMIC DNA]</scope>
    <source>
        <strain evidence="3">CBS 304.66</strain>
    </source>
</reference>
<accession>A0A9P4N7P3</accession>
<dbReference type="EMBL" id="ML986594">
    <property type="protein sequence ID" value="KAF2266984.1"/>
    <property type="molecule type" value="Genomic_DNA"/>
</dbReference>
<keyword evidence="3" id="KW-1185">Reference proteome</keyword>
<protein>
    <submittedName>
        <fullName evidence="2">Uncharacterized protein</fullName>
    </submittedName>
</protein>
<dbReference type="AlphaFoldDB" id="A0A9P4N7P3"/>
<organism evidence="2 3">
    <name type="scientific">Lojkania enalia</name>
    <dbReference type="NCBI Taxonomy" id="147567"/>
    <lineage>
        <taxon>Eukaryota</taxon>
        <taxon>Fungi</taxon>
        <taxon>Dikarya</taxon>
        <taxon>Ascomycota</taxon>
        <taxon>Pezizomycotina</taxon>
        <taxon>Dothideomycetes</taxon>
        <taxon>Pleosporomycetidae</taxon>
        <taxon>Pleosporales</taxon>
        <taxon>Pleosporales incertae sedis</taxon>
        <taxon>Lojkania</taxon>
    </lineage>
</organism>
<evidence type="ECO:0000313" key="3">
    <source>
        <dbReference type="Proteomes" id="UP000800093"/>
    </source>
</evidence>
<comment type="caution">
    <text evidence="2">The sequence shown here is derived from an EMBL/GenBank/DDBJ whole genome shotgun (WGS) entry which is preliminary data.</text>
</comment>
<evidence type="ECO:0000313" key="2">
    <source>
        <dbReference type="EMBL" id="KAF2266984.1"/>
    </source>
</evidence>
<feature type="region of interest" description="Disordered" evidence="1">
    <location>
        <begin position="116"/>
        <end position="153"/>
    </location>
</feature>
<dbReference type="Proteomes" id="UP000800093">
    <property type="component" value="Unassembled WGS sequence"/>
</dbReference>
<gene>
    <name evidence="2" type="ORF">CC78DRAFT_577520</name>
</gene>
<name>A0A9P4N7P3_9PLEO</name>
<sequence>MAPQPDSELSSGSSELVRQLEACRFRGLIHSPFFAFRFGMEKKNDRREVNRCVVIRFGFAGFNESGTEISSLMRENFLQQAGNTFRIYLLNGFTEFLLCNDAMLCVPPESLGYGSLERRPNTPHQAHATPQCEARPDDRANAFDAANTSNNFK</sequence>